<gene>
    <name evidence="6" type="ORF">OCV61_12840</name>
</gene>
<dbReference type="SUPFAM" id="SSF53822">
    <property type="entry name" value="Periplasmic binding protein-like I"/>
    <property type="match status" value="1"/>
</dbReference>
<dbReference type="Pfam" id="PF00356">
    <property type="entry name" value="LacI"/>
    <property type="match status" value="1"/>
</dbReference>
<keyword evidence="2" id="KW-0238">DNA-binding</keyword>
<evidence type="ECO:0000313" key="6">
    <source>
        <dbReference type="EMBL" id="MCU6766292.1"/>
    </source>
</evidence>
<dbReference type="PROSITE" id="PS50932">
    <property type="entry name" value="HTH_LACI_2"/>
    <property type="match status" value="1"/>
</dbReference>
<keyword evidence="3" id="KW-0804">Transcription</keyword>
<dbReference type="InterPro" id="IPR001387">
    <property type="entry name" value="Cro/C1-type_HTH"/>
</dbReference>
<dbReference type="CDD" id="cd01392">
    <property type="entry name" value="HTH_LacI"/>
    <property type="match status" value="1"/>
</dbReference>
<organism evidence="6 7">
    <name type="scientific">Blautia ammoniilytica</name>
    <dbReference type="NCBI Taxonomy" id="2981782"/>
    <lineage>
        <taxon>Bacteria</taxon>
        <taxon>Bacillati</taxon>
        <taxon>Bacillota</taxon>
        <taxon>Clostridia</taxon>
        <taxon>Lachnospirales</taxon>
        <taxon>Lachnospiraceae</taxon>
        <taxon>Blautia</taxon>
    </lineage>
</organism>
<dbReference type="RefSeq" id="WP_262582963.1">
    <property type="nucleotide sequence ID" value="NZ_JAOQJL010000027.1"/>
</dbReference>
<feature type="domain" description="HTH lacI-type" evidence="4">
    <location>
        <begin position="2"/>
        <end position="56"/>
    </location>
</feature>
<dbReference type="Pfam" id="PF13377">
    <property type="entry name" value="Peripla_BP_3"/>
    <property type="match status" value="1"/>
</dbReference>
<dbReference type="SMART" id="SM00354">
    <property type="entry name" value="HTH_LACI"/>
    <property type="match status" value="1"/>
</dbReference>
<sequence length="326" mass="36581">MSTLKDVAEIAGVSVSTVSYVLSGKKTVRPETLKRIQDAIKQVDYCPNLLASGLKTNLSKTIGVVMWDMQNNYSIEVLRVMEDTICKYGYCMIVCDSDQSPEKEKKNLRRLLARNIDGLILMGSGNNVLSSYRNAQIPIVCIDRAADEAFLTVQSDSVAGGQMGTEYLLSKGRRKILFLGYDLDFDFARKRLLGYKKAMELAGLSDEIHYEILPERSVKCAMDRVEKLLQDKFDYDAVFGCVDYFAIGAMNALIKHGYQVPEQVSILGFDGSDMGKLSIKELTAVAQPKQALGKAVVEYLMRLIRKEKIQEKCVLMEPYIIERETC</sequence>
<dbReference type="CDD" id="cd06291">
    <property type="entry name" value="PBP1_Qymf-like"/>
    <property type="match status" value="1"/>
</dbReference>
<feature type="domain" description="HTH cro/C1-type" evidence="5">
    <location>
        <begin position="3"/>
        <end position="46"/>
    </location>
</feature>
<dbReference type="SUPFAM" id="SSF47413">
    <property type="entry name" value="lambda repressor-like DNA-binding domains"/>
    <property type="match status" value="1"/>
</dbReference>
<dbReference type="Gene3D" id="3.40.50.2300">
    <property type="match status" value="2"/>
</dbReference>
<dbReference type="InterPro" id="IPR046335">
    <property type="entry name" value="LacI/GalR-like_sensor"/>
</dbReference>
<evidence type="ECO:0000259" key="4">
    <source>
        <dbReference type="PROSITE" id="PS50932"/>
    </source>
</evidence>
<dbReference type="Gene3D" id="1.10.260.40">
    <property type="entry name" value="lambda repressor-like DNA-binding domains"/>
    <property type="match status" value="1"/>
</dbReference>
<dbReference type="Proteomes" id="UP001652409">
    <property type="component" value="Unassembled WGS sequence"/>
</dbReference>
<dbReference type="PANTHER" id="PTHR30146">
    <property type="entry name" value="LACI-RELATED TRANSCRIPTIONAL REPRESSOR"/>
    <property type="match status" value="1"/>
</dbReference>
<evidence type="ECO:0000313" key="7">
    <source>
        <dbReference type="Proteomes" id="UP001652409"/>
    </source>
</evidence>
<keyword evidence="7" id="KW-1185">Reference proteome</keyword>
<reference evidence="6 7" key="1">
    <citation type="journal article" date="2021" name="ISME Commun">
        <title>Automated analysis of genomic sequences facilitates high-throughput and comprehensive description of bacteria.</title>
        <authorList>
            <person name="Hitch T.C.A."/>
        </authorList>
    </citation>
    <scope>NUCLEOTIDE SEQUENCE [LARGE SCALE GENOMIC DNA]</scope>
    <source>
        <strain evidence="6 7">Sanger_23</strain>
    </source>
</reference>
<dbReference type="InterPro" id="IPR028082">
    <property type="entry name" value="Peripla_BP_I"/>
</dbReference>
<evidence type="ECO:0000256" key="3">
    <source>
        <dbReference type="ARBA" id="ARBA00023163"/>
    </source>
</evidence>
<keyword evidence="1" id="KW-0805">Transcription regulation</keyword>
<dbReference type="EMBL" id="JAOQJL010000027">
    <property type="protein sequence ID" value="MCU6766292.1"/>
    <property type="molecule type" value="Genomic_DNA"/>
</dbReference>
<evidence type="ECO:0000259" key="5">
    <source>
        <dbReference type="PROSITE" id="PS50943"/>
    </source>
</evidence>
<dbReference type="PROSITE" id="PS00356">
    <property type="entry name" value="HTH_LACI_1"/>
    <property type="match status" value="1"/>
</dbReference>
<dbReference type="PANTHER" id="PTHR30146:SF109">
    <property type="entry name" value="HTH-TYPE TRANSCRIPTIONAL REGULATOR GALS"/>
    <property type="match status" value="1"/>
</dbReference>
<comment type="caution">
    <text evidence="6">The sequence shown here is derived from an EMBL/GenBank/DDBJ whole genome shotgun (WGS) entry which is preliminary data.</text>
</comment>
<protein>
    <submittedName>
        <fullName evidence="6">LacI family transcriptional regulator</fullName>
    </submittedName>
</protein>
<evidence type="ECO:0000256" key="2">
    <source>
        <dbReference type="ARBA" id="ARBA00023125"/>
    </source>
</evidence>
<dbReference type="PROSITE" id="PS50943">
    <property type="entry name" value="HTH_CROC1"/>
    <property type="match status" value="1"/>
</dbReference>
<accession>A0ABT2TXL9</accession>
<evidence type="ECO:0000256" key="1">
    <source>
        <dbReference type="ARBA" id="ARBA00023015"/>
    </source>
</evidence>
<proteinExistence type="predicted"/>
<dbReference type="InterPro" id="IPR010982">
    <property type="entry name" value="Lambda_DNA-bd_dom_sf"/>
</dbReference>
<dbReference type="InterPro" id="IPR000843">
    <property type="entry name" value="HTH_LacI"/>
</dbReference>
<name>A0ABT2TXL9_9FIRM</name>